<gene>
    <name evidence="2" type="ORF">LACBIDRAFT_325126</name>
</gene>
<reference evidence="2 3" key="1">
    <citation type="journal article" date="2008" name="Nature">
        <title>The genome of Laccaria bicolor provides insights into mycorrhizal symbiosis.</title>
        <authorList>
            <person name="Martin F."/>
            <person name="Aerts A."/>
            <person name="Ahren D."/>
            <person name="Brun A."/>
            <person name="Danchin E.G.J."/>
            <person name="Duchaussoy F."/>
            <person name="Gibon J."/>
            <person name="Kohler A."/>
            <person name="Lindquist E."/>
            <person name="Pereda V."/>
            <person name="Salamov A."/>
            <person name="Shapiro H.J."/>
            <person name="Wuyts J."/>
            <person name="Blaudez D."/>
            <person name="Buee M."/>
            <person name="Brokstein P."/>
            <person name="Canbaeck B."/>
            <person name="Cohen D."/>
            <person name="Courty P.E."/>
            <person name="Coutinho P.M."/>
            <person name="Delaruelle C."/>
            <person name="Detter J.C."/>
            <person name="Deveau A."/>
            <person name="DiFazio S."/>
            <person name="Duplessis S."/>
            <person name="Fraissinet-Tachet L."/>
            <person name="Lucic E."/>
            <person name="Frey-Klett P."/>
            <person name="Fourrey C."/>
            <person name="Feussner I."/>
            <person name="Gay G."/>
            <person name="Grimwood J."/>
            <person name="Hoegger P.J."/>
            <person name="Jain P."/>
            <person name="Kilaru S."/>
            <person name="Labbe J."/>
            <person name="Lin Y.C."/>
            <person name="Legue V."/>
            <person name="Le Tacon F."/>
            <person name="Marmeisse R."/>
            <person name="Melayah D."/>
            <person name="Montanini B."/>
            <person name="Muratet M."/>
            <person name="Nehls U."/>
            <person name="Niculita-Hirzel H."/>
            <person name="Oudot-Le Secq M.P."/>
            <person name="Peter M."/>
            <person name="Quesneville H."/>
            <person name="Rajashekar B."/>
            <person name="Reich M."/>
            <person name="Rouhier N."/>
            <person name="Schmutz J."/>
            <person name="Yin T."/>
            <person name="Chalot M."/>
            <person name="Henrissat B."/>
            <person name="Kuees U."/>
            <person name="Lucas S."/>
            <person name="Van de Peer Y."/>
            <person name="Podila G.K."/>
            <person name="Polle A."/>
            <person name="Pukkila P.J."/>
            <person name="Richardson P.M."/>
            <person name="Rouze P."/>
            <person name="Sanders I.R."/>
            <person name="Stajich J.E."/>
            <person name="Tunlid A."/>
            <person name="Tuskan G."/>
            <person name="Grigoriev I.V."/>
        </authorList>
    </citation>
    <scope>NUCLEOTIDE SEQUENCE [LARGE SCALE GENOMIC DNA]</scope>
    <source>
        <strain evidence="3">S238N-H82 / ATCC MYA-4686</strain>
    </source>
</reference>
<protein>
    <submittedName>
        <fullName evidence="2">Predicted protein</fullName>
    </submittedName>
</protein>
<dbReference type="AlphaFoldDB" id="B0D589"/>
<sequence length="101" mass="10251">MHKFTSSLGLFLAVASLAFAAPSPAESSVPAALVRANGALIKAGASPGANDAGHSSPPKFPPKKCFSSDLNSCQPGWICCQGVCYVGTLCPDSDKGLAERV</sequence>
<dbReference type="KEGG" id="lbc:LACBIDRAFT_325126"/>
<evidence type="ECO:0000313" key="2">
    <source>
        <dbReference type="EMBL" id="EDR10236.1"/>
    </source>
</evidence>
<organism evidence="3">
    <name type="scientific">Laccaria bicolor (strain S238N-H82 / ATCC MYA-4686)</name>
    <name type="common">Bicoloured deceiver</name>
    <name type="synonym">Laccaria laccata var. bicolor</name>
    <dbReference type="NCBI Taxonomy" id="486041"/>
    <lineage>
        <taxon>Eukaryota</taxon>
        <taxon>Fungi</taxon>
        <taxon>Dikarya</taxon>
        <taxon>Basidiomycota</taxon>
        <taxon>Agaricomycotina</taxon>
        <taxon>Agaricomycetes</taxon>
        <taxon>Agaricomycetidae</taxon>
        <taxon>Agaricales</taxon>
        <taxon>Agaricineae</taxon>
        <taxon>Hydnangiaceae</taxon>
        <taxon>Laccaria</taxon>
    </lineage>
</organism>
<keyword evidence="3" id="KW-1185">Reference proteome</keyword>
<evidence type="ECO:0000313" key="3">
    <source>
        <dbReference type="Proteomes" id="UP000001194"/>
    </source>
</evidence>
<feature type="signal peptide" evidence="1">
    <location>
        <begin position="1"/>
        <end position="20"/>
    </location>
</feature>
<name>B0D589_LACBS</name>
<dbReference type="InParanoid" id="B0D589"/>
<feature type="chain" id="PRO_5002747069" evidence="1">
    <location>
        <begin position="21"/>
        <end position="101"/>
    </location>
</feature>
<dbReference type="RefSeq" id="XP_001878686.1">
    <property type="nucleotide sequence ID" value="XM_001878651.1"/>
</dbReference>
<accession>B0D589</accession>
<proteinExistence type="predicted"/>
<keyword evidence="1" id="KW-0732">Signal</keyword>
<dbReference type="GeneID" id="6074490"/>
<dbReference type="HOGENOM" id="CLU_2292185_0_0_1"/>
<dbReference type="Proteomes" id="UP000001194">
    <property type="component" value="Unassembled WGS sequence"/>
</dbReference>
<evidence type="ECO:0000256" key="1">
    <source>
        <dbReference type="SAM" id="SignalP"/>
    </source>
</evidence>
<dbReference type="EMBL" id="DS547097">
    <property type="protein sequence ID" value="EDR10236.1"/>
    <property type="molecule type" value="Genomic_DNA"/>
</dbReference>